<accession>A0A5B7GP64</accession>
<gene>
    <name evidence="2" type="ORF">E2C01_053321</name>
</gene>
<organism evidence="2 3">
    <name type="scientific">Portunus trituberculatus</name>
    <name type="common">Swimming crab</name>
    <name type="synonym">Neptunus trituberculatus</name>
    <dbReference type="NCBI Taxonomy" id="210409"/>
    <lineage>
        <taxon>Eukaryota</taxon>
        <taxon>Metazoa</taxon>
        <taxon>Ecdysozoa</taxon>
        <taxon>Arthropoda</taxon>
        <taxon>Crustacea</taxon>
        <taxon>Multicrustacea</taxon>
        <taxon>Malacostraca</taxon>
        <taxon>Eumalacostraca</taxon>
        <taxon>Eucarida</taxon>
        <taxon>Decapoda</taxon>
        <taxon>Pleocyemata</taxon>
        <taxon>Brachyura</taxon>
        <taxon>Eubrachyura</taxon>
        <taxon>Portunoidea</taxon>
        <taxon>Portunidae</taxon>
        <taxon>Portuninae</taxon>
        <taxon>Portunus</taxon>
    </lineage>
</organism>
<evidence type="ECO:0000256" key="1">
    <source>
        <dbReference type="SAM" id="MobiDB-lite"/>
    </source>
</evidence>
<dbReference type="Proteomes" id="UP000324222">
    <property type="component" value="Unassembled WGS sequence"/>
</dbReference>
<sequence length="212" mass="23982">MSVIKHLPAPSKPAVRPGPQHQSETNRSSLLLQASLWRSSLRAVWGRWHSQCSVRAVRNAQDRAPGDTRGKPGSLRGAGWSALRCTRWEVLRHAKNAYEESKKKKRPSCEQVFLKQTQLDVARPGETTVRQSTGSVHAVPRRSRWWWKTQVRLQHRDGVRERGGAAEGANWWEGRPVVLVVFLEGDKEGQQLLTLLVVLGSCCHSRCRRSLC</sequence>
<evidence type="ECO:0000313" key="3">
    <source>
        <dbReference type="Proteomes" id="UP000324222"/>
    </source>
</evidence>
<dbReference type="EMBL" id="VSRR010016446">
    <property type="protein sequence ID" value="MPC59305.1"/>
    <property type="molecule type" value="Genomic_DNA"/>
</dbReference>
<name>A0A5B7GP64_PORTR</name>
<keyword evidence="3" id="KW-1185">Reference proteome</keyword>
<feature type="region of interest" description="Disordered" evidence="1">
    <location>
        <begin position="1"/>
        <end position="26"/>
    </location>
</feature>
<evidence type="ECO:0000313" key="2">
    <source>
        <dbReference type="EMBL" id="MPC59305.1"/>
    </source>
</evidence>
<protein>
    <submittedName>
        <fullName evidence="2">Uncharacterized protein</fullName>
    </submittedName>
</protein>
<feature type="compositionally biased region" description="Basic and acidic residues" evidence="1">
    <location>
        <begin position="60"/>
        <end position="70"/>
    </location>
</feature>
<comment type="caution">
    <text evidence="2">The sequence shown here is derived from an EMBL/GenBank/DDBJ whole genome shotgun (WGS) entry which is preliminary data.</text>
</comment>
<proteinExistence type="predicted"/>
<reference evidence="2 3" key="1">
    <citation type="submission" date="2019-05" db="EMBL/GenBank/DDBJ databases">
        <title>Another draft genome of Portunus trituberculatus and its Hox gene families provides insights of decapod evolution.</title>
        <authorList>
            <person name="Jeong J.-H."/>
            <person name="Song I."/>
            <person name="Kim S."/>
            <person name="Choi T."/>
            <person name="Kim D."/>
            <person name="Ryu S."/>
            <person name="Kim W."/>
        </authorList>
    </citation>
    <scope>NUCLEOTIDE SEQUENCE [LARGE SCALE GENOMIC DNA]</scope>
    <source>
        <tissue evidence="2">Muscle</tissue>
    </source>
</reference>
<dbReference type="AlphaFoldDB" id="A0A5B7GP64"/>
<feature type="region of interest" description="Disordered" evidence="1">
    <location>
        <begin position="57"/>
        <end position="76"/>
    </location>
</feature>